<gene>
    <name evidence="1" type="ORF">LPU83_pLPU83d_0007</name>
</gene>
<dbReference type="InterPro" id="IPR011057">
    <property type="entry name" value="Mss4-like_sf"/>
</dbReference>
<organism evidence="1 2">
    <name type="scientific">Rhizobium favelukesii</name>
    <dbReference type="NCBI Taxonomy" id="348824"/>
    <lineage>
        <taxon>Bacteria</taxon>
        <taxon>Pseudomonadati</taxon>
        <taxon>Pseudomonadota</taxon>
        <taxon>Alphaproteobacteria</taxon>
        <taxon>Hyphomicrobiales</taxon>
        <taxon>Rhizobiaceae</taxon>
        <taxon>Rhizobium/Agrobacterium group</taxon>
        <taxon>Rhizobium</taxon>
    </lineage>
</organism>
<dbReference type="EMBL" id="HG916855">
    <property type="protein sequence ID" value="CDM61378.1"/>
    <property type="molecule type" value="Genomic_DNA"/>
</dbReference>
<protein>
    <recommendedName>
        <fullName evidence="3">GFA family protein</fullName>
    </recommendedName>
</protein>
<proteinExistence type="predicted"/>
<dbReference type="Proteomes" id="UP000019443">
    <property type="component" value="Plasmid pLPU83d"/>
</dbReference>
<keyword evidence="2" id="KW-1185">Reference proteome</keyword>
<name>W6RRB2_9HYPH</name>
<keyword evidence="1" id="KW-0614">Plasmid</keyword>
<dbReference type="KEGG" id="rhl:LPU83_pLPU83d_0007"/>
<evidence type="ECO:0008006" key="3">
    <source>
        <dbReference type="Google" id="ProtNLM"/>
    </source>
</evidence>
<dbReference type="SUPFAM" id="SSF51316">
    <property type="entry name" value="Mss4-like"/>
    <property type="match status" value="1"/>
</dbReference>
<geneLocation type="plasmid" evidence="1 2">
    <name>pLPU83d</name>
</geneLocation>
<dbReference type="HOGENOM" id="CLU_3375605_0_0_5"/>
<evidence type="ECO:0000313" key="2">
    <source>
        <dbReference type="Proteomes" id="UP000019443"/>
    </source>
</evidence>
<evidence type="ECO:0000313" key="1">
    <source>
        <dbReference type="EMBL" id="CDM61378.1"/>
    </source>
</evidence>
<reference evidence="1" key="1">
    <citation type="submission" date="2013-11" db="EMBL/GenBank/DDBJ databases">
        <title>Draft genome sequence of the broad-host-range Rhizobium sp. LPU83 strain, a member of the low-genetic diversity Oregon-like Rhizobium sp. group.</title>
        <authorList>
            <person name="Wibberg D."/>
            <person name="Puehler A."/>
            <person name="Schlueter A."/>
        </authorList>
    </citation>
    <scope>NUCLEOTIDE SEQUENCE [LARGE SCALE GENOMIC DNA]</scope>
    <source>
        <strain evidence="1">LPU83</strain>
        <plasmid evidence="1">pLPU83d</plasmid>
    </source>
</reference>
<accession>W6RRB2</accession>
<dbReference type="AlphaFoldDB" id="W6RRB2"/>
<sequence>MTKTYSGGCACGAIRYETSSEPTSQFPAKQTPGG</sequence>